<dbReference type="Gene3D" id="3.40.50.2000">
    <property type="entry name" value="Glycogen Phosphorylase B"/>
    <property type="match status" value="1"/>
</dbReference>
<accession>A0A6P4YK71</accession>
<reference evidence="2" key="1">
    <citation type="submission" date="2025-08" db="UniProtKB">
        <authorList>
            <consortium name="RefSeq"/>
        </authorList>
    </citation>
    <scope>IDENTIFICATION</scope>
    <source>
        <tissue evidence="2">Gonad</tissue>
    </source>
</reference>
<dbReference type="GO" id="GO:0006508">
    <property type="term" value="P:proteolysis"/>
    <property type="evidence" value="ECO:0007669"/>
    <property type="project" value="InterPro"/>
</dbReference>
<dbReference type="GO" id="GO:0006915">
    <property type="term" value="P:apoptotic process"/>
    <property type="evidence" value="ECO:0007669"/>
    <property type="project" value="TreeGrafter"/>
</dbReference>
<dbReference type="SUPFAM" id="SSF53756">
    <property type="entry name" value="UDP-Glycosyltransferase/glycogen phosphorylase"/>
    <property type="match status" value="1"/>
</dbReference>
<dbReference type="GO" id="GO:0004197">
    <property type="term" value="F:cysteine-type endopeptidase activity"/>
    <property type="evidence" value="ECO:0007669"/>
    <property type="project" value="InterPro"/>
</dbReference>
<dbReference type="PANTHER" id="PTHR10454:SF248">
    <property type="entry name" value="CASPASE-8-LIKE"/>
    <property type="match status" value="1"/>
</dbReference>
<evidence type="ECO:0000313" key="1">
    <source>
        <dbReference type="Proteomes" id="UP000515135"/>
    </source>
</evidence>
<sequence>MEIPAILLLHDEYGKYKEGVSSTHRQLVLTLREHRPNIPLFSTVLNATDADKQDAHHDGVELLLPQVYTGDPREPSLAWLTFDHHSRYPHLPSKVRSIVGHFDITNKAAVNLKQRFPNAKVILFTHDIPEDTENYKGAEKAMCIEAKKKSILEDAKEADVVFSLGNKIFDYFQNEFRAICDEEKPPHHVKFVPRPSKIFEDARPVYIEAETMVVLSIGRVTSLTAESLSIVAERRNIKWRASVVNNEDDFKASKEILDHSKSTHLQVTLYRCDSQEDICQHMMQAHLVLMPSCAEPFGLIGLEAIAAGVPVLVSSKSGLADFIKEHIKELRHSIVEMMEFSKEGAKHLAKSIEDILKNNKTEFEDAARCKKKLLSTEYWKESHHQFIKACTCVTEGDL</sequence>
<keyword evidence="1" id="KW-1185">Reference proteome</keyword>
<dbReference type="InterPro" id="IPR002398">
    <property type="entry name" value="Pept_C14"/>
</dbReference>
<protein>
    <submittedName>
        <fullName evidence="2">Uncharacterized protein LOC109470331</fullName>
    </submittedName>
</protein>
<name>A0A6P4YK71_BRABE</name>
<dbReference type="AlphaFoldDB" id="A0A6P4YK71"/>
<dbReference type="GO" id="GO:0043525">
    <property type="term" value="P:positive regulation of neuron apoptotic process"/>
    <property type="evidence" value="ECO:0007669"/>
    <property type="project" value="TreeGrafter"/>
</dbReference>
<proteinExistence type="predicted"/>
<dbReference type="Proteomes" id="UP000515135">
    <property type="component" value="Unplaced"/>
</dbReference>
<dbReference type="GO" id="GO:0005737">
    <property type="term" value="C:cytoplasm"/>
    <property type="evidence" value="ECO:0007669"/>
    <property type="project" value="TreeGrafter"/>
</dbReference>
<dbReference type="KEGG" id="bbel:109470331"/>
<organism evidence="1 2">
    <name type="scientific">Branchiostoma belcheri</name>
    <name type="common">Amphioxus</name>
    <dbReference type="NCBI Taxonomy" id="7741"/>
    <lineage>
        <taxon>Eukaryota</taxon>
        <taxon>Metazoa</taxon>
        <taxon>Chordata</taxon>
        <taxon>Cephalochordata</taxon>
        <taxon>Leptocardii</taxon>
        <taxon>Amphioxiformes</taxon>
        <taxon>Branchiostomatidae</taxon>
        <taxon>Branchiostoma</taxon>
    </lineage>
</organism>
<dbReference type="GeneID" id="109470331"/>
<gene>
    <name evidence="2" type="primary">LOC109470331</name>
</gene>
<dbReference type="RefSeq" id="XP_019624808.1">
    <property type="nucleotide sequence ID" value="XM_019769249.1"/>
</dbReference>
<dbReference type="PANTHER" id="PTHR10454">
    <property type="entry name" value="CASPASE"/>
    <property type="match status" value="1"/>
</dbReference>
<evidence type="ECO:0000313" key="2">
    <source>
        <dbReference type="RefSeq" id="XP_019624808.1"/>
    </source>
</evidence>
<dbReference type="Pfam" id="PF20706">
    <property type="entry name" value="GT4-conflict"/>
    <property type="match status" value="1"/>
</dbReference>
<dbReference type="OrthoDB" id="5978504at2759"/>